<dbReference type="PATRIC" id="fig|1209989.3.peg.377"/>
<dbReference type="InterPro" id="IPR036888">
    <property type="entry name" value="DNA_integrity_DisA_N_sf"/>
</dbReference>
<reference evidence="13" key="1">
    <citation type="journal article" date="2013" name="Genome Announc.">
        <title>First genome sequence of a syntrophic acetate-oxidizing bacterium, Tepidanaerobacter acetatoxydans strain Re1.</title>
        <authorList>
            <person name="Manzoor S."/>
            <person name="Bongcam-Rudloff E."/>
            <person name="Schnurer A."/>
            <person name="Muller B."/>
        </authorList>
    </citation>
    <scope>NUCLEOTIDE SEQUENCE [LARGE SCALE GENOMIC DNA]</scope>
    <source>
        <strain evidence="13">Re1</strain>
    </source>
</reference>
<dbReference type="EMBL" id="HF563609">
    <property type="protein sequence ID" value="CCP25037.1"/>
    <property type="molecule type" value="Genomic_DNA"/>
</dbReference>
<keyword evidence="3 10" id="KW-0808">Transferase</keyword>
<dbReference type="InterPro" id="IPR014046">
    <property type="entry name" value="C-di-AMP_synthase"/>
</dbReference>
<evidence type="ECO:0000256" key="7">
    <source>
        <dbReference type="ARBA" id="ARBA00022840"/>
    </source>
</evidence>
<evidence type="ECO:0000256" key="4">
    <source>
        <dbReference type="ARBA" id="ARBA00022692"/>
    </source>
</evidence>
<keyword evidence="7 10" id="KW-0067">ATP-binding</keyword>
<evidence type="ECO:0000256" key="10">
    <source>
        <dbReference type="HAMAP-Rule" id="MF_01499"/>
    </source>
</evidence>
<dbReference type="EC" id="2.7.7.85" evidence="10"/>
<dbReference type="GO" id="GO:0106408">
    <property type="term" value="F:diadenylate cyclase activity"/>
    <property type="evidence" value="ECO:0007669"/>
    <property type="project" value="UniProtKB-EC"/>
</dbReference>
<gene>
    <name evidence="12" type="primary">ybbP</name>
    <name evidence="10" type="synonym">dacA</name>
    <name evidence="12" type="ordered locus">TEPIRE1_0359</name>
</gene>
<keyword evidence="13" id="KW-1185">Reference proteome</keyword>
<dbReference type="GO" id="GO:0006171">
    <property type="term" value="P:cAMP biosynthetic process"/>
    <property type="evidence" value="ECO:0007669"/>
    <property type="project" value="InterPro"/>
</dbReference>
<keyword evidence="6 10" id="KW-0547">Nucleotide-binding</keyword>
<dbReference type="PROSITE" id="PS51794">
    <property type="entry name" value="DAC"/>
    <property type="match status" value="1"/>
</dbReference>
<dbReference type="OrthoDB" id="9807385at2"/>
<dbReference type="InterPro" id="IPR003390">
    <property type="entry name" value="DNA_integrity_scan_DisA_N"/>
</dbReference>
<dbReference type="Pfam" id="PF19293">
    <property type="entry name" value="CdaA_N"/>
    <property type="match status" value="1"/>
</dbReference>
<evidence type="ECO:0000256" key="1">
    <source>
        <dbReference type="ARBA" id="ARBA00000877"/>
    </source>
</evidence>
<dbReference type="Gene3D" id="3.40.1700.10">
    <property type="entry name" value="DNA integrity scanning protein, DisA, N-terminal domain"/>
    <property type="match status" value="1"/>
</dbReference>
<dbReference type="GO" id="GO:0004016">
    <property type="term" value="F:adenylate cyclase activity"/>
    <property type="evidence" value="ECO:0007669"/>
    <property type="project" value="UniProtKB-UniRule"/>
</dbReference>
<accession>L0RZR3</accession>
<evidence type="ECO:0000313" key="12">
    <source>
        <dbReference type="EMBL" id="CCP25037.1"/>
    </source>
</evidence>
<dbReference type="PANTHER" id="PTHR34185:SF1">
    <property type="entry name" value="DIADENYLATE CYCLASE"/>
    <property type="match status" value="1"/>
</dbReference>
<evidence type="ECO:0000256" key="6">
    <source>
        <dbReference type="ARBA" id="ARBA00022741"/>
    </source>
</evidence>
<evidence type="ECO:0000313" key="13">
    <source>
        <dbReference type="Proteomes" id="UP000010802"/>
    </source>
</evidence>
<organism evidence="12 13">
    <name type="scientific">Tepidanaerobacter acetatoxydans (strain DSM 21804 / JCM 16047 / Re1)</name>
    <dbReference type="NCBI Taxonomy" id="1209989"/>
    <lineage>
        <taxon>Bacteria</taxon>
        <taxon>Bacillati</taxon>
        <taxon>Bacillota</taxon>
        <taxon>Clostridia</taxon>
        <taxon>Thermosediminibacterales</taxon>
        <taxon>Tepidanaerobacteraceae</taxon>
        <taxon>Tepidanaerobacter</taxon>
    </lineage>
</organism>
<dbReference type="PIRSF" id="PIRSF004793">
    <property type="entry name" value="UCP004793"/>
    <property type="match status" value="1"/>
</dbReference>
<evidence type="ECO:0000256" key="2">
    <source>
        <dbReference type="ARBA" id="ARBA00022475"/>
    </source>
</evidence>
<dbReference type="InterPro" id="IPR050338">
    <property type="entry name" value="DisA"/>
</dbReference>
<dbReference type="RefSeq" id="WP_013777449.1">
    <property type="nucleotide sequence ID" value="NC_015519.1"/>
</dbReference>
<dbReference type="KEGG" id="tae:TepiRe1_0359"/>
<comment type="function">
    <text evidence="10">Catalyzes the condensation of 2 ATP molecules into cyclic di-AMP (c-di-AMP), a second messenger used to regulate differing processes in different bacteria.</text>
</comment>
<dbReference type="FunFam" id="3.40.1700.10:FF:000002">
    <property type="entry name" value="Diadenylate cyclase"/>
    <property type="match status" value="1"/>
</dbReference>
<comment type="catalytic activity">
    <reaction evidence="1 10">
        <text>2 ATP = 3',3'-c-di-AMP + 2 diphosphate</text>
        <dbReference type="Rhea" id="RHEA:35655"/>
        <dbReference type="ChEBI" id="CHEBI:30616"/>
        <dbReference type="ChEBI" id="CHEBI:33019"/>
        <dbReference type="ChEBI" id="CHEBI:71500"/>
        <dbReference type="EC" id="2.7.7.85"/>
    </reaction>
</comment>
<dbReference type="InterPro" id="IPR034701">
    <property type="entry name" value="CdaA"/>
</dbReference>
<keyword evidence="2 10" id="KW-1003">Cell membrane</keyword>
<proteinExistence type="inferred from homology"/>
<protein>
    <recommendedName>
        <fullName evidence="10">Diadenylate cyclase</fullName>
        <shortName evidence="10">DAC</shortName>
        <ecNumber evidence="10">2.7.7.85</ecNumber>
    </recommendedName>
    <alternativeName>
        <fullName evidence="10">Cyclic-di-AMP synthase</fullName>
        <shortName evidence="10">c-di-AMP synthase</shortName>
    </alternativeName>
</protein>
<name>F4LU00_TEPAE</name>
<dbReference type="InterPro" id="IPR045585">
    <property type="entry name" value="CdaA_N"/>
</dbReference>
<dbReference type="PANTHER" id="PTHR34185">
    <property type="entry name" value="DIADENYLATE CYCLASE"/>
    <property type="match status" value="1"/>
</dbReference>
<dbReference type="KEGG" id="tep:TepRe1_0323"/>
<evidence type="ECO:0000256" key="9">
    <source>
        <dbReference type="ARBA" id="ARBA00023136"/>
    </source>
</evidence>
<dbReference type="AlphaFoldDB" id="F4LU00"/>
<dbReference type="SUPFAM" id="SSF143597">
    <property type="entry name" value="YojJ-like"/>
    <property type="match status" value="1"/>
</dbReference>
<dbReference type="HAMAP" id="MF_01499">
    <property type="entry name" value="DacA"/>
    <property type="match status" value="1"/>
</dbReference>
<keyword evidence="9 10" id="KW-0472">Membrane</keyword>
<dbReference type="Pfam" id="PF02457">
    <property type="entry name" value="DAC"/>
    <property type="match status" value="1"/>
</dbReference>
<keyword evidence="8 10" id="KW-1133">Transmembrane helix</keyword>
<evidence type="ECO:0000256" key="3">
    <source>
        <dbReference type="ARBA" id="ARBA00022679"/>
    </source>
</evidence>
<dbReference type="HOGENOM" id="CLU_038561_0_1_9"/>
<dbReference type="NCBIfam" id="TIGR00159">
    <property type="entry name" value="diadenylate cyclase CdaA"/>
    <property type="match status" value="1"/>
</dbReference>
<evidence type="ECO:0000256" key="5">
    <source>
        <dbReference type="ARBA" id="ARBA00022695"/>
    </source>
</evidence>
<dbReference type="GO" id="GO:0005524">
    <property type="term" value="F:ATP binding"/>
    <property type="evidence" value="ECO:0007669"/>
    <property type="project" value="UniProtKB-UniRule"/>
</dbReference>
<evidence type="ECO:0000256" key="8">
    <source>
        <dbReference type="ARBA" id="ARBA00022989"/>
    </source>
</evidence>
<evidence type="ECO:0000259" key="11">
    <source>
        <dbReference type="PROSITE" id="PS51794"/>
    </source>
</evidence>
<comment type="subunit">
    <text evidence="10">Probably a homodimer.</text>
</comment>
<keyword evidence="5 10" id="KW-0548">Nucleotidyltransferase</keyword>
<dbReference type="eggNOG" id="COG1624">
    <property type="taxonomic scope" value="Bacteria"/>
</dbReference>
<comment type="similarity">
    <text evidence="10">Belongs to the adenylate cyclase family. DacA/CdaA subfamily.</text>
</comment>
<dbReference type="Proteomes" id="UP000010802">
    <property type="component" value="Chromosome"/>
</dbReference>
<dbReference type="STRING" id="1209989.TepRe1_0323"/>
<accession>F4LU00</accession>
<sequence length="273" mass="30444">MSLQLFELFKGFRLMDLLDIAIVAFVSYKAIQLIQGTRAVQLLKGLVVLVVSTKLSEWLGLYTINWILRNAMTVGVIALLVVFQPELRRALEQLGRGRFFSTPLLGLGEVEMNKVIDYIASAAEELSKEKTGALIVMEKQTGLNEYIETGVKIEGFVSAELLINIFVPNTPLHDGAVVIRNDRIMAAGCYLPLTENPNLSKELGTRHRAALGVTEESDAVAIVVSEETGVISVAEDGKLSRYLDIKTLKNMLKDIYEIKDKKPSLWYWRKDNA</sequence>
<keyword evidence="4 10" id="KW-0812">Transmembrane</keyword>
<feature type="domain" description="DAC" evidence="11">
    <location>
        <begin position="84"/>
        <end position="247"/>
    </location>
</feature>